<dbReference type="EMBL" id="JBHRTK010000012">
    <property type="protein sequence ID" value="MFC3206832.1"/>
    <property type="molecule type" value="Genomic_DNA"/>
</dbReference>
<accession>A0ABV7KI31</accession>
<evidence type="ECO:0000313" key="2">
    <source>
        <dbReference type="Proteomes" id="UP001595583"/>
    </source>
</evidence>
<organism evidence="1 2">
    <name type="scientific">Aquamicrobium soli</name>
    <dbReference type="NCBI Taxonomy" id="1811518"/>
    <lineage>
        <taxon>Bacteria</taxon>
        <taxon>Pseudomonadati</taxon>
        <taxon>Pseudomonadota</taxon>
        <taxon>Alphaproteobacteria</taxon>
        <taxon>Hyphomicrobiales</taxon>
        <taxon>Phyllobacteriaceae</taxon>
        <taxon>Aquamicrobium</taxon>
    </lineage>
</organism>
<protein>
    <submittedName>
        <fullName evidence="1">Uncharacterized protein</fullName>
    </submittedName>
</protein>
<sequence length="188" mass="20452">MTFHSRPKTASAQTLIQMTVDAEPDKIKAAKALVDLAATNATLRDYLVQLGAKTAVGDRIRSDNAKIFRDDPQAAFGSAVPKAPLKMHEPPIISLDHKRRVRRLAPTLQLLNVILPNGVRMALAKRADIANAVDTYEPQARDMAHKANYYRTVLSRLPNGKAVKDVFDDAALTAIYNATKAADHASAA</sequence>
<gene>
    <name evidence="1" type="ORF">ACFOHJ_11465</name>
</gene>
<dbReference type="Proteomes" id="UP001595583">
    <property type="component" value="Unassembled WGS sequence"/>
</dbReference>
<proteinExistence type="predicted"/>
<comment type="caution">
    <text evidence="1">The sequence shown here is derived from an EMBL/GenBank/DDBJ whole genome shotgun (WGS) entry which is preliminary data.</text>
</comment>
<reference evidence="2" key="1">
    <citation type="journal article" date="2019" name="Int. J. Syst. Evol. Microbiol.">
        <title>The Global Catalogue of Microorganisms (GCM) 10K type strain sequencing project: providing services to taxonomists for standard genome sequencing and annotation.</title>
        <authorList>
            <consortium name="The Broad Institute Genomics Platform"/>
            <consortium name="The Broad Institute Genome Sequencing Center for Infectious Disease"/>
            <person name="Wu L."/>
            <person name="Ma J."/>
        </authorList>
    </citation>
    <scope>NUCLEOTIDE SEQUENCE [LARGE SCALE GENOMIC DNA]</scope>
    <source>
        <strain evidence="2">KCTC 52165</strain>
    </source>
</reference>
<name>A0ABV7KI31_9HYPH</name>
<dbReference type="RefSeq" id="WP_378220636.1">
    <property type="nucleotide sequence ID" value="NZ_JBHRTK010000012.1"/>
</dbReference>
<evidence type="ECO:0000313" key="1">
    <source>
        <dbReference type="EMBL" id="MFC3206832.1"/>
    </source>
</evidence>
<keyword evidence="2" id="KW-1185">Reference proteome</keyword>